<reference evidence="2 3" key="1">
    <citation type="submission" date="2023-01" db="EMBL/GenBank/DDBJ databases">
        <title>Analysis of 21 Apiospora genomes using comparative genomics revels a genus with tremendous synthesis potential of carbohydrate active enzymes and secondary metabolites.</title>
        <authorList>
            <person name="Sorensen T."/>
        </authorList>
    </citation>
    <scope>NUCLEOTIDE SEQUENCE [LARGE SCALE GENOMIC DNA]</scope>
    <source>
        <strain evidence="2 3">CBS 135458</strain>
    </source>
</reference>
<evidence type="ECO:0000313" key="2">
    <source>
        <dbReference type="EMBL" id="KAK8036848.1"/>
    </source>
</evidence>
<dbReference type="GeneID" id="92099817"/>
<proteinExistence type="predicted"/>
<organism evidence="2 3">
    <name type="scientific">Apiospora phragmitis</name>
    <dbReference type="NCBI Taxonomy" id="2905665"/>
    <lineage>
        <taxon>Eukaryota</taxon>
        <taxon>Fungi</taxon>
        <taxon>Dikarya</taxon>
        <taxon>Ascomycota</taxon>
        <taxon>Pezizomycotina</taxon>
        <taxon>Sordariomycetes</taxon>
        <taxon>Xylariomycetidae</taxon>
        <taxon>Amphisphaeriales</taxon>
        <taxon>Apiosporaceae</taxon>
        <taxon>Apiospora</taxon>
    </lineage>
</organism>
<sequence length="150" mass="16088">MPVVGGGGGVHSLNSGPPTFWKDHGSIYLAAASARLSRVLRSGPEISSSSGDRPNISGQQITTLAGVNTNRISIDNVTNPTDTFICKFVGCNAAPFRTQYLLDSHANVHSSAWPHYCPVKGCPRSEGGKGFKRKNEMIRHGLVHETPGYR</sequence>
<dbReference type="SMART" id="SM00355">
    <property type="entry name" value="ZnF_C2H2"/>
    <property type="match status" value="2"/>
</dbReference>
<dbReference type="Gene3D" id="3.30.160.60">
    <property type="entry name" value="Classic Zinc Finger"/>
    <property type="match status" value="1"/>
</dbReference>
<feature type="domain" description="C2H2-type" evidence="1">
    <location>
        <begin position="84"/>
        <end position="109"/>
    </location>
</feature>
<name>A0ABR1SR92_9PEZI</name>
<evidence type="ECO:0000313" key="3">
    <source>
        <dbReference type="Proteomes" id="UP001480595"/>
    </source>
</evidence>
<protein>
    <submittedName>
        <fullName evidence="2">Krueppel-like factor 11</fullName>
    </submittedName>
</protein>
<dbReference type="EMBL" id="JAQQWL010000018">
    <property type="protein sequence ID" value="KAK8036848.1"/>
    <property type="molecule type" value="Genomic_DNA"/>
</dbReference>
<evidence type="ECO:0000259" key="1">
    <source>
        <dbReference type="SMART" id="SM00355"/>
    </source>
</evidence>
<gene>
    <name evidence="2" type="ORF">PG994_015345</name>
</gene>
<dbReference type="RefSeq" id="XP_066707666.1">
    <property type="nucleotide sequence ID" value="XM_066866752.1"/>
</dbReference>
<keyword evidence="3" id="KW-1185">Reference proteome</keyword>
<dbReference type="Proteomes" id="UP001480595">
    <property type="component" value="Unassembled WGS sequence"/>
</dbReference>
<comment type="caution">
    <text evidence="2">The sequence shown here is derived from an EMBL/GenBank/DDBJ whole genome shotgun (WGS) entry which is preliminary data.</text>
</comment>
<feature type="domain" description="C2H2-type" evidence="1">
    <location>
        <begin position="115"/>
        <end position="144"/>
    </location>
</feature>
<accession>A0ABR1SR92</accession>
<dbReference type="InterPro" id="IPR013087">
    <property type="entry name" value="Znf_C2H2_type"/>
</dbReference>